<dbReference type="EMBL" id="VTPC01000561">
    <property type="protein sequence ID" value="KAF2905343.1"/>
    <property type="molecule type" value="Genomic_DNA"/>
</dbReference>
<proteinExistence type="predicted"/>
<feature type="non-terminal residue" evidence="1">
    <location>
        <position position="158"/>
    </location>
</feature>
<dbReference type="AlphaFoldDB" id="A0A8K0DLI1"/>
<organism evidence="1 2">
    <name type="scientific">Ignelater luminosus</name>
    <name type="common">Cucubano</name>
    <name type="synonym">Pyrophorus luminosus</name>
    <dbReference type="NCBI Taxonomy" id="2038154"/>
    <lineage>
        <taxon>Eukaryota</taxon>
        <taxon>Metazoa</taxon>
        <taxon>Ecdysozoa</taxon>
        <taxon>Arthropoda</taxon>
        <taxon>Hexapoda</taxon>
        <taxon>Insecta</taxon>
        <taxon>Pterygota</taxon>
        <taxon>Neoptera</taxon>
        <taxon>Endopterygota</taxon>
        <taxon>Coleoptera</taxon>
        <taxon>Polyphaga</taxon>
        <taxon>Elateriformia</taxon>
        <taxon>Elateroidea</taxon>
        <taxon>Elateridae</taxon>
        <taxon>Agrypninae</taxon>
        <taxon>Pyrophorini</taxon>
        <taxon>Ignelater</taxon>
    </lineage>
</organism>
<dbReference type="Proteomes" id="UP000801492">
    <property type="component" value="Unassembled WGS sequence"/>
</dbReference>
<protein>
    <submittedName>
        <fullName evidence="1">Uncharacterized protein</fullName>
    </submittedName>
</protein>
<sequence>MERPLDRSSPGSLGYSSDRCSKKTNGAENLCATKGGCQIKTMSAGDKTILNGEVKNGIDYILSSKKKNVKDVTAINKISTGSDHGMMPARIKINKGLERKSFMTMQTPILDQNKLKEKTTDYQEQTKTELNKNEELENNNIEEIKKILTTALIEEGQQ</sequence>
<dbReference type="OrthoDB" id="6775334at2759"/>
<evidence type="ECO:0000313" key="1">
    <source>
        <dbReference type="EMBL" id="KAF2905343.1"/>
    </source>
</evidence>
<reference evidence="1" key="1">
    <citation type="submission" date="2019-08" db="EMBL/GenBank/DDBJ databases">
        <title>The genome of the North American firefly Photinus pyralis.</title>
        <authorList>
            <consortium name="Photinus pyralis genome working group"/>
            <person name="Fallon T.R."/>
            <person name="Sander Lower S.E."/>
            <person name="Weng J.-K."/>
        </authorList>
    </citation>
    <scope>NUCLEOTIDE SEQUENCE</scope>
    <source>
        <strain evidence="1">TRF0915ILg1</strain>
        <tissue evidence="1">Whole body</tissue>
    </source>
</reference>
<keyword evidence="2" id="KW-1185">Reference proteome</keyword>
<comment type="caution">
    <text evidence="1">The sequence shown here is derived from an EMBL/GenBank/DDBJ whole genome shotgun (WGS) entry which is preliminary data.</text>
</comment>
<name>A0A8K0DLI1_IGNLU</name>
<evidence type="ECO:0000313" key="2">
    <source>
        <dbReference type="Proteomes" id="UP000801492"/>
    </source>
</evidence>
<accession>A0A8K0DLI1</accession>
<gene>
    <name evidence="1" type="ORF">ILUMI_00845</name>
</gene>